<keyword evidence="2" id="KW-1185">Reference proteome</keyword>
<proteinExistence type="predicted"/>
<dbReference type="Proteomes" id="UP000002640">
    <property type="component" value="Unassembled WGS sequence"/>
</dbReference>
<evidence type="ECO:0000313" key="1">
    <source>
        <dbReference type="EMBL" id="EGZ25565.1"/>
    </source>
</evidence>
<evidence type="ECO:0000313" key="2">
    <source>
        <dbReference type="Proteomes" id="UP000002640"/>
    </source>
</evidence>
<protein>
    <recommendedName>
        <fullName evidence="3">MULE transposase domain-containing protein</fullName>
    </recommendedName>
</protein>
<dbReference type="RefSeq" id="XP_009520853.1">
    <property type="nucleotide sequence ID" value="XM_009522558.1"/>
</dbReference>
<feature type="non-terminal residue" evidence="1">
    <location>
        <position position="1"/>
    </location>
</feature>
<evidence type="ECO:0008006" key="3">
    <source>
        <dbReference type="Google" id="ProtNLM"/>
    </source>
</evidence>
<dbReference type="OMA" id="ARICNGM"/>
<dbReference type="InParanoid" id="G4YWB8"/>
<dbReference type="AlphaFoldDB" id="G4YWB8"/>
<dbReference type="KEGG" id="psoj:PHYSODRAFT_478379"/>
<dbReference type="EMBL" id="JH159152">
    <property type="protein sequence ID" value="EGZ25565.1"/>
    <property type="molecule type" value="Genomic_DNA"/>
</dbReference>
<gene>
    <name evidence="1" type="ORF">PHYSODRAFT_478379</name>
</gene>
<dbReference type="GeneID" id="20654994"/>
<reference evidence="1 2" key="1">
    <citation type="journal article" date="2006" name="Science">
        <title>Phytophthora genome sequences uncover evolutionary origins and mechanisms of pathogenesis.</title>
        <authorList>
            <person name="Tyler B.M."/>
            <person name="Tripathy S."/>
            <person name="Zhang X."/>
            <person name="Dehal P."/>
            <person name="Jiang R.H."/>
            <person name="Aerts A."/>
            <person name="Arredondo F.D."/>
            <person name="Baxter L."/>
            <person name="Bensasson D."/>
            <person name="Beynon J.L."/>
            <person name="Chapman J."/>
            <person name="Damasceno C.M."/>
            <person name="Dorrance A.E."/>
            <person name="Dou D."/>
            <person name="Dickerman A.W."/>
            <person name="Dubchak I.L."/>
            <person name="Garbelotto M."/>
            <person name="Gijzen M."/>
            <person name="Gordon S.G."/>
            <person name="Govers F."/>
            <person name="Grunwald N.J."/>
            <person name="Huang W."/>
            <person name="Ivors K.L."/>
            <person name="Jones R.W."/>
            <person name="Kamoun S."/>
            <person name="Krampis K."/>
            <person name="Lamour K.H."/>
            <person name="Lee M.K."/>
            <person name="McDonald W.H."/>
            <person name="Medina M."/>
            <person name="Meijer H.J."/>
            <person name="Nordberg E.K."/>
            <person name="Maclean D.J."/>
            <person name="Ospina-Giraldo M.D."/>
            <person name="Morris P.F."/>
            <person name="Phuntumart V."/>
            <person name="Putnam N.H."/>
            <person name="Rash S."/>
            <person name="Rose J.K."/>
            <person name="Sakihama Y."/>
            <person name="Salamov A.A."/>
            <person name="Savidor A."/>
            <person name="Scheuring C.F."/>
            <person name="Smith B.M."/>
            <person name="Sobral B.W."/>
            <person name="Terry A."/>
            <person name="Torto-Alalibo T.A."/>
            <person name="Win J."/>
            <person name="Xu Z."/>
            <person name="Zhang H."/>
            <person name="Grigoriev I.V."/>
            <person name="Rokhsar D.S."/>
            <person name="Boore J.L."/>
        </authorList>
    </citation>
    <scope>NUCLEOTIDE SEQUENCE [LARGE SCALE GENOMIC DNA]</scope>
    <source>
        <strain evidence="1 2">P6497</strain>
    </source>
</reference>
<name>G4YWB8_PHYSP</name>
<sequence>RDYGREMGAQGLKQARIRVAMARRFVVAVTEMPTLRQVQWFIDQLEFGPATTDTQPFSFGWDRDGKGKPDLRNGHDEDPVFVGLTTKALLRNAARDPNSFVFHMDGTFQLNQVAYPVIICDVWDRGRSFHLVTVFVVSQRLEGIYVQALTALRTILPRGRNISCCSSMSWPTRRLRS</sequence>
<accession>G4YWB8</accession>
<organism evidence="1 2">
    <name type="scientific">Phytophthora sojae (strain P6497)</name>
    <name type="common">Soybean stem and root rot agent</name>
    <name type="synonym">Phytophthora megasperma f. sp. glycines</name>
    <dbReference type="NCBI Taxonomy" id="1094619"/>
    <lineage>
        <taxon>Eukaryota</taxon>
        <taxon>Sar</taxon>
        <taxon>Stramenopiles</taxon>
        <taxon>Oomycota</taxon>
        <taxon>Peronosporomycetes</taxon>
        <taxon>Peronosporales</taxon>
        <taxon>Peronosporaceae</taxon>
        <taxon>Phytophthora</taxon>
    </lineage>
</organism>